<dbReference type="GO" id="GO:0005886">
    <property type="term" value="C:plasma membrane"/>
    <property type="evidence" value="ECO:0007669"/>
    <property type="project" value="UniProtKB-SubCell"/>
</dbReference>
<name>A0A014NKL6_9BURK</name>
<reference evidence="4 5" key="1">
    <citation type="submission" date="2014-01" db="EMBL/GenBank/DDBJ databases">
        <title>Interspecies Systems Biology Uncovers Metabolites Affecting C. elegans Gene Expression and Life History Traits.</title>
        <authorList>
            <person name="Watson E."/>
            <person name="Macneil L.T."/>
            <person name="Ritter A.D."/>
            <person name="Yilmaz L.S."/>
            <person name="Rosebrock A.P."/>
            <person name="Caudy A.A."/>
            <person name="Walhout A.J."/>
        </authorList>
    </citation>
    <scope>NUCLEOTIDE SEQUENCE [LARGE SCALE GENOMIC DNA]</scope>
    <source>
        <strain evidence="4 5">DA1877</strain>
    </source>
</reference>
<organism evidence="4 5">
    <name type="scientific">Comamonas aquatica DA1877</name>
    <dbReference type="NCBI Taxonomy" id="1457173"/>
    <lineage>
        <taxon>Bacteria</taxon>
        <taxon>Pseudomonadati</taxon>
        <taxon>Pseudomonadota</taxon>
        <taxon>Betaproteobacteria</taxon>
        <taxon>Burkholderiales</taxon>
        <taxon>Comamonadaceae</taxon>
        <taxon>Comamonas</taxon>
    </lineage>
</organism>
<dbReference type="RefSeq" id="WP_051519522.1">
    <property type="nucleotide sequence ID" value="NZ_JBOK01000011.1"/>
</dbReference>
<dbReference type="PANTHER" id="PTHR30203">
    <property type="entry name" value="OUTER MEMBRANE CATION EFFLUX PROTEIN"/>
    <property type="match status" value="1"/>
</dbReference>
<dbReference type="Proteomes" id="UP000020766">
    <property type="component" value="Unassembled WGS sequence"/>
</dbReference>
<feature type="signal peptide" evidence="2">
    <location>
        <begin position="1"/>
        <end position="36"/>
    </location>
</feature>
<keyword evidence="3" id="KW-0175">Coiled coil</keyword>
<gene>
    <name evidence="4" type="ORF">AX13_02595</name>
</gene>
<keyword evidence="2" id="KW-0812">Transmembrane</keyword>
<protein>
    <submittedName>
        <fullName evidence="4">RND transporter</fullName>
    </submittedName>
</protein>
<dbReference type="AlphaFoldDB" id="A0A014NKL6"/>
<dbReference type="PATRIC" id="fig|1457173.3.peg.2190"/>
<dbReference type="GO" id="GO:0015562">
    <property type="term" value="F:efflux transmembrane transporter activity"/>
    <property type="evidence" value="ECO:0007669"/>
    <property type="project" value="InterPro"/>
</dbReference>
<dbReference type="NCBIfam" id="TIGR01845">
    <property type="entry name" value="outer_NodT"/>
    <property type="match status" value="1"/>
</dbReference>
<dbReference type="PANTHER" id="PTHR30203:SF33">
    <property type="entry name" value="BLR4455 PROTEIN"/>
    <property type="match status" value="1"/>
</dbReference>
<proteinExistence type="inferred from homology"/>
<keyword evidence="5" id="KW-1185">Reference proteome</keyword>
<dbReference type="EMBL" id="JBOK01000011">
    <property type="protein sequence ID" value="EXU80008.1"/>
    <property type="molecule type" value="Genomic_DNA"/>
</dbReference>
<keyword evidence="2" id="KW-0732">Signal</keyword>
<dbReference type="InterPro" id="IPR003423">
    <property type="entry name" value="OMP_efflux"/>
</dbReference>
<accession>A0A014NKL6</accession>
<comment type="caution">
    <text evidence="4">The sequence shown here is derived from an EMBL/GenBank/DDBJ whole genome shotgun (WGS) entry which is preliminary data.</text>
</comment>
<feature type="coiled-coil region" evidence="3">
    <location>
        <begin position="397"/>
        <end position="424"/>
    </location>
</feature>
<evidence type="ECO:0000313" key="5">
    <source>
        <dbReference type="Proteomes" id="UP000020766"/>
    </source>
</evidence>
<keyword evidence="2" id="KW-0449">Lipoprotein</keyword>
<dbReference type="InterPro" id="IPR010131">
    <property type="entry name" value="MdtP/NodT-like"/>
</dbReference>
<evidence type="ECO:0000256" key="2">
    <source>
        <dbReference type="RuleBase" id="RU362097"/>
    </source>
</evidence>
<keyword evidence="2" id="KW-0564">Palmitate</keyword>
<dbReference type="SUPFAM" id="SSF56954">
    <property type="entry name" value="Outer membrane efflux proteins (OEP)"/>
    <property type="match status" value="1"/>
</dbReference>
<evidence type="ECO:0000256" key="3">
    <source>
        <dbReference type="SAM" id="Coils"/>
    </source>
</evidence>
<keyword evidence="2" id="KW-0472">Membrane</keyword>
<evidence type="ECO:0000256" key="1">
    <source>
        <dbReference type="ARBA" id="ARBA00007613"/>
    </source>
</evidence>
<dbReference type="Pfam" id="PF02321">
    <property type="entry name" value="OEP"/>
    <property type="match status" value="2"/>
</dbReference>
<comment type="similarity">
    <text evidence="1 2">Belongs to the outer membrane factor (OMF) (TC 1.B.17) family.</text>
</comment>
<comment type="subcellular location">
    <subcellularLocation>
        <location evidence="2">Cell membrane</location>
        <topology evidence="2">Lipid-anchor</topology>
    </subcellularLocation>
</comment>
<dbReference type="Gene3D" id="2.20.200.10">
    <property type="entry name" value="Outer membrane efflux proteins (OEP)"/>
    <property type="match status" value="1"/>
</dbReference>
<sequence>MNTSVCLPPAAPVRLAVSLACALLLGGCAPGTPSLAQPDPGVLPGQWPSDSHATPVTAALPDWQQWVQDPMLAQLQTQALAHNRDLRLALLRVEEARAVHGLQRADRFPTVAVGSSHARARVPGDLNVSGRPVTGSDHEVFVGLNSWELDLWGRVRSLDEAALQQYLASAAGARAAQLTLLGQVARSYLALRETDERLHLARSTLDTRAETQRIFTRRHEVGSTSKYALTQVQSLYNQAHALVVQLEQERAQLVHALAQLTGQDVAALPERPPGAAILGEVPAGLPSHLLQARPDIVAAEHQLQAAHAQVAAARAAFFPRIALTGSFGTASAQLDGLFESGSKAWTFAPSISLPILDGGRRRANLDLATVRQHSAVASYERSVQTAFREVADALSARHFLAQQLRVQQDNLQVLQERNRLAQLRYDNGASPYLDVLDAQRELLGAAQQAVQVAYALQATQVSLYTALGGAPAGTDRQRPSAVTP</sequence>
<feature type="chain" id="PRO_5001431429" evidence="2">
    <location>
        <begin position="37"/>
        <end position="484"/>
    </location>
</feature>
<dbReference type="Gene3D" id="1.20.1600.10">
    <property type="entry name" value="Outer membrane efflux proteins (OEP)"/>
    <property type="match status" value="1"/>
</dbReference>
<evidence type="ECO:0000313" key="4">
    <source>
        <dbReference type="EMBL" id="EXU80008.1"/>
    </source>
</evidence>
<keyword evidence="2" id="KW-1134">Transmembrane beta strand</keyword>